<dbReference type="PANTHER" id="PTHR43584">
    <property type="entry name" value="NUCLEOTIDYL TRANSFERASE"/>
    <property type="match status" value="1"/>
</dbReference>
<dbReference type="STRING" id="1798665.A2942_02100"/>
<dbReference type="EMBL" id="MHLP01000004">
    <property type="protein sequence ID" value="OGZ13743.1"/>
    <property type="molecule type" value="Genomic_DNA"/>
</dbReference>
<dbReference type="GO" id="GO:0016779">
    <property type="term" value="F:nucleotidyltransferase activity"/>
    <property type="evidence" value="ECO:0007669"/>
    <property type="project" value="UniProtKB-KW"/>
</dbReference>
<comment type="caution">
    <text evidence="4">The sequence shown here is derived from an EMBL/GenBank/DDBJ whole genome shotgun (WGS) entry which is preliminary data.</text>
</comment>
<dbReference type="Proteomes" id="UP000178534">
    <property type="component" value="Unassembled WGS sequence"/>
</dbReference>
<dbReference type="SUPFAM" id="SSF53448">
    <property type="entry name" value="Nucleotide-diphospho-sugar transferases"/>
    <property type="match status" value="1"/>
</dbReference>
<dbReference type="InterPro" id="IPR005835">
    <property type="entry name" value="NTP_transferase_dom"/>
</dbReference>
<feature type="domain" description="Nucleotidyl transferase" evidence="3">
    <location>
        <begin position="10"/>
        <end position="230"/>
    </location>
</feature>
<evidence type="ECO:0000313" key="4">
    <source>
        <dbReference type="EMBL" id="OGZ13743.1"/>
    </source>
</evidence>
<proteinExistence type="predicted"/>
<evidence type="ECO:0000259" key="3">
    <source>
        <dbReference type="Pfam" id="PF00483"/>
    </source>
</evidence>
<dbReference type="InterPro" id="IPR029044">
    <property type="entry name" value="Nucleotide-diphossugar_trans"/>
</dbReference>
<evidence type="ECO:0000313" key="5">
    <source>
        <dbReference type="Proteomes" id="UP000178534"/>
    </source>
</evidence>
<dbReference type="InterPro" id="IPR050065">
    <property type="entry name" value="GlmU-like"/>
</dbReference>
<protein>
    <recommendedName>
        <fullName evidence="3">Nucleotidyl transferase domain-containing protein</fullName>
    </recommendedName>
</protein>
<name>A0A1G2DJR3_9BACT</name>
<dbReference type="CDD" id="cd04181">
    <property type="entry name" value="NTP_transferase"/>
    <property type="match status" value="1"/>
</dbReference>
<evidence type="ECO:0000256" key="2">
    <source>
        <dbReference type="ARBA" id="ARBA00022695"/>
    </source>
</evidence>
<organism evidence="4 5">
    <name type="scientific">Candidatus Lloydbacteria bacterium RIFCSPLOWO2_01_FULL_50_20</name>
    <dbReference type="NCBI Taxonomy" id="1798665"/>
    <lineage>
        <taxon>Bacteria</taxon>
        <taxon>Candidatus Lloydiibacteriota</taxon>
    </lineage>
</organism>
<dbReference type="Gene3D" id="3.90.550.10">
    <property type="entry name" value="Spore Coat Polysaccharide Biosynthesis Protein SpsA, Chain A"/>
    <property type="match status" value="1"/>
</dbReference>
<evidence type="ECO:0000256" key="1">
    <source>
        <dbReference type="ARBA" id="ARBA00022679"/>
    </source>
</evidence>
<sequence>MMQAEQNIQAVILAAGKGARMLPLTETRPKPMQEVCGKNLIEWKLEALPGTVTEIILVIGYQGEQIRDFFGDTWKGRPVRYVVQHELNGTAGALWAARDLLRGRFLVLMGDDLYAPEDILRMTGYRFAIGAQEIWNKEAGGEMIANPDGTFAGIHEQKHFIGHGFMNTGLYMLSHELFDYDLVPVGGSSLEFGLPHTFAVLAKKMPVMMVRATKWLQVTTPEDLKRVRDFVRA</sequence>
<accession>A0A1G2DJR3</accession>
<dbReference type="AlphaFoldDB" id="A0A1G2DJR3"/>
<dbReference type="Pfam" id="PF00483">
    <property type="entry name" value="NTP_transferase"/>
    <property type="match status" value="1"/>
</dbReference>
<keyword evidence="1" id="KW-0808">Transferase</keyword>
<reference evidence="4 5" key="1">
    <citation type="journal article" date="2016" name="Nat. Commun.">
        <title>Thousands of microbial genomes shed light on interconnected biogeochemical processes in an aquifer system.</title>
        <authorList>
            <person name="Anantharaman K."/>
            <person name="Brown C.T."/>
            <person name="Hug L.A."/>
            <person name="Sharon I."/>
            <person name="Castelle C.J."/>
            <person name="Probst A.J."/>
            <person name="Thomas B.C."/>
            <person name="Singh A."/>
            <person name="Wilkins M.J."/>
            <person name="Karaoz U."/>
            <person name="Brodie E.L."/>
            <person name="Williams K.H."/>
            <person name="Hubbard S.S."/>
            <person name="Banfield J.F."/>
        </authorList>
    </citation>
    <scope>NUCLEOTIDE SEQUENCE [LARGE SCALE GENOMIC DNA]</scope>
</reference>
<keyword evidence="2" id="KW-0548">Nucleotidyltransferase</keyword>
<gene>
    <name evidence="4" type="ORF">A2942_02100</name>
</gene>
<dbReference type="PANTHER" id="PTHR43584:SF8">
    <property type="entry name" value="N-ACETYLMURAMATE ALPHA-1-PHOSPHATE URIDYLYLTRANSFERASE"/>
    <property type="match status" value="1"/>
</dbReference>